<gene>
    <name evidence="1" type="ORF">PCOR1329_LOCUS16558</name>
</gene>
<organism evidence="1 2">
    <name type="scientific">Prorocentrum cordatum</name>
    <dbReference type="NCBI Taxonomy" id="2364126"/>
    <lineage>
        <taxon>Eukaryota</taxon>
        <taxon>Sar</taxon>
        <taxon>Alveolata</taxon>
        <taxon>Dinophyceae</taxon>
        <taxon>Prorocentrales</taxon>
        <taxon>Prorocentraceae</taxon>
        <taxon>Prorocentrum</taxon>
    </lineage>
</organism>
<dbReference type="Proteomes" id="UP001189429">
    <property type="component" value="Unassembled WGS sequence"/>
</dbReference>
<sequence length="144" mass="15581">MPVPPMAGCPEGQRAEVAEPCPAWSGWSRQVTDMTDFSENDWSRTCTEDPDSPDVCPVLPSGGESARGPDLLPPRRVNLRLAAGGEEPTWASAASVAELRRTVSEATGLEPERLQLCEGVARRALLDHELVPLQVEVVGLDRRP</sequence>
<evidence type="ECO:0000313" key="2">
    <source>
        <dbReference type="Proteomes" id="UP001189429"/>
    </source>
</evidence>
<accession>A0ABN9R313</accession>
<reference evidence="1" key="1">
    <citation type="submission" date="2023-10" db="EMBL/GenBank/DDBJ databases">
        <authorList>
            <person name="Chen Y."/>
            <person name="Shah S."/>
            <person name="Dougan E. K."/>
            <person name="Thang M."/>
            <person name="Chan C."/>
        </authorList>
    </citation>
    <scope>NUCLEOTIDE SEQUENCE [LARGE SCALE GENOMIC DNA]</scope>
</reference>
<feature type="non-terminal residue" evidence="1">
    <location>
        <position position="144"/>
    </location>
</feature>
<proteinExistence type="predicted"/>
<comment type="caution">
    <text evidence="1">The sequence shown here is derived from an EMBL/GenBank/DDBJ whole genome shotgun (WGS) entry which is preliminary data.</text>
</comment>
<dbReference type="EMBL" id="CAUYUJ010005088">
    <property type="protein sequence ID" value="CAK0812222.1"/>
    <property type="molecule type" value="Genomic_DNA"/>
</dbReference>
<evidence type="ECO:0008006" key="3">
    <source>
        <dbReference type="Google" id="ProtNLM"/>
    </source>
</evidence>
<evidence type="ECO:0000313" key="1">
    <source>
        <dbReference type="EMBL" id="CAK0812222.1"/>
    </source>
</evidence>
<protein>
    <recommendedName>
        <fullName evidence="3">Ubiquitin-like domain-containing protein</fullName>
    </recommendedName>
</protein>
<name>A0ABN9R313_9DINO</name>
<keyword evidence="2" id="KW-1185">Reference proteome</keyword>